<accession>A0AAX6FZR6</accession>
<sequence>MNSSSPFLELPPTPIALAASSPSLFAESLSSSSSIISLTFFPISSPLTTTSPQPHSSIQIPSPLLLTTSAFTLWSPPLAHPNILTPADAASNTEFEPQWLRNPPTARWLSTSSCSTHPFTTSPLPFKPSI</sequence>
<keyword evidence="5" id="KW-1185">Reference proteome</keyword>
<name>A0AAX6FZR6_IRIPA</name>
<dbReference type="EMBL" id="JANAVB010021599">
    <property type="protein sequence ID" value="KAJ6825616.1"/>
    <property type="molecule type" value="Genomic_DNA"/>
</dbReference>
<organism evidence="2 5">
    <name type="scientific">Iris pallida</name>
    <name type="common">Sweet iris</name>
    <dbReference type="NCBI Taxonomy" id="29817"/>
    <lineage>
        <taxon>Eukaryota</taxon>
        <taxon>Viridiplantae</taxon>
        <taxon>Streptophyta</taxon>
        <taxon>Embryophyta</taxon>
        <taxon>Tracheophyta</taxon>
        <taxon>Spermatophyta</taxon>
        <taxon>Magnoliopsida</taxon>
        <taxon>Liliopsida</taxon>
        <taxon>Asparagales</taxon>
        <taxon>Iridaceae</taxon>
        <taxon>Iridoideae</taxon>
        <taxon>Irideae</taxon>
        <taxon>Iris</taxon>
    </lineage>
</organism>
<dbReference type="EMBL" id="JANAVB010024994">
    <property type="protein sequence ID" value="KAJ6821703.1"/>
    <property type="molecule type" value="Genomic_DNA"/>
</dbReference>
<evidence type="ECO:0000313" key="4">
    <source>
        <dbReference type="EMBL" id="KAJ6825616.1"/>
    </source>
</evidence>
<dbReference type="EMBL" id="JANAVB010024994">
    <property type="protein sequence ID" value="KAJ6821702.1"/>
    <property type="molecule type" value="Genomic_DNA"/>
</dbReference>
<evidence type="ECO:0000313" key="1">
    <source>
        <dbReference type="EMBL" id="KAJ6821702.1"/>
    </source>
</evidence>
<dbReference type="Proteomes" id="UP001140949">
    <property type="component" value="Unassembled WGS sequence"/>
</dbReference>
<reference evidence="2" key="1">
    <citation type="journal article" date="2023" name="GigaByte">
        <title>Genome assembly of the bearded iris, Iris pallida Lam.</title>
        <authorList>
            <person name="Bruccoleri R.E."/>
            <person name="Oakeley E.J."/>
            <person name="Faust A.M.E."/>
            <person name="Altorfer M."/>
            <person name="Dessus-Babus S."/>
            <person name="Burckhardt D."/>
            <person name="Oertli M."/>
            <person name="Naumann U."/>
            <person name="Petersen F."/>
            <person name="Wong J."/>
        </authorList>
    </citation>
    <scope>NUCLEOTIDE SEQUENCE</scope>
    <source>
        <strain evidence="2">GSM-AAB239-AS_SAM_17_03QT</strain>
    </source>
</reference>
<dbReference type="EMBL" id="JANAVB010021599">
    <property type="protein sequence ID" value="KAJ6825615.1"/>
    <property type="molecule type" value="Genomic_DNA"/>
</dbReference>
<comment type="caution">
    <text evidence="2">The sequence shown here is derived from an EMBL/GenBank/DDBJ whole genome shotgun (WGS) entry which is preliminary data.</text>
</comment>
<evidence type="ECO:0000313" key="2">
    <source>
        <dbReference type="EMBL" id="KAJ6821703.1"/>
    </source>
</evidence>
<proteinExistence type="predicted"/>
<dbReference type="AlphaFoldDB" id="A0AAX6FZR6"/>
<gene>
    <name evidence="3" type="ORF">M6B38_377250</name>
    <name evidence="4" type="ORF">M6B38_377255</name>
    <name evidence="1" type="ORF">M6B38_390710</name>
    <name evidence="2" type="ORF">M6B38_390715</name>
</gene>
<reference evidence="2" key="2">
    <citation type="submission" date="2023-04" db="EMBL/GenBank/DDBJ databases">
        <authorList>
            <person name="Bruccoleri R.E."/>
            <person name="Oakeley E.J."/>
            <person name="Faust A.-M."/>
            <person name="Dessus-Babus S."/>
            <person name="Altorfer M."/>
            <person name="Burckhardt D."/>
            <person name="Oertli M."/>
            <person name="Naumann U."/>
            <person name="Petersen F."/>
            <person name="Wong J."/>
        </authorList>
    </citation>
    <scope>NUCLEOTIDE SEQUENCE</scope>
    <source>
        <strain evidence="2">GSM-AAB239-AS_SAM_17_03QT</strain>
        <tissue evidence="2">Leaf</tissue>
    </source>
</reference>
<protein>
    <submittedName>
        <fullName evidence="2">Sugar phosphate/phosphate translocator</fullName>
    </submittedName>
    <submittedName>
        <fullName evidence="3">UDP-glycosyltransferase 708A6</fullName>
    </submittedName>
</protein>
<evidence type="ECO:0000313" key="5">
    <source>
        <dbReference type="Proteomes" id="UP001140949"/>
    </source>
</evidence>
<evidence type="ECO:0000313" key="3">
    <source>
        <dbReference type="EMBL" id="KAJ6825615.1"/>
    </source>
</evidence>